<feature type="domain" description="Caspase family p20" evidence="1">
    <location>
        <begin position="27"/>
        <end position="160"/>
    </location>
</feature>
<dbReference type="InterPro" id="IPR001309">
    <property type="entry name" value="Pept_C14_p20"/>
</dbReference>
<gene>
    <name evidence="2" type="ORF">PHA8399_00565</name>
</gene>
<accession>A0A0P1H677</accession>
<evidence type="ECO:0000313" key="3">
    <source>
        <dbReference type="Proteomes" id="UP000051326"/>
    </source>
</evidence>
<dbReference type="Gene3D" id="3.40.50.1460">
    <property type="match status" value="1"/>
</dbReference>
<evidence type="ECO:0000313" key="2">
    <source>
        <dbReference type="EMBL" id="CUH98451.1"/>
    </source>
</evidence>
<dbReference type="InterPro" id="IPR011600">
    <property type="entry name" value="Pept_C14_caspase"/>
</dbReference>
<dbReference type="STRING" id="1396826.PHA8399_00565"/>
<dbReference type="PANTHER" id="PTHR22576">
    <property type="entry name" value="MUCOSA ASSOCIATED LYMPHOID TISSUE LYMPHOMA TRANSLOCATION PROTEIN 1/PARACASPASE"/>
    <property type="match status" value="1"/>
</dbReference>
<dbReference type="AlphaFoldDB" id="A0A0P1H677"/>
<evidence type="ECO:0000259" key="1">
    <source>
        <dbReference type="PROSITE" id="PS50208"/>
    </source>
</evidence>
<dbReference type="PANTHER" id="PTHR22576:SF37">
    <property type="entry name" value="MUCOSA-ASSOCIATED LYMPHOID TISSUE LYMPHOMA TRANSLOCATION PROTEIN 1"/>
    <property type="match status" value="1"/>
</dbReference>
<dbReference type="GO" id="GO:0006508">
    <property type="term" value="P:proteolysis"/>
    <property type="evidence" value="ECO:0007669"/>
    <property type="project" value="InterPro"/>
</dbReference>
<reference evidence="2 3" key="1">
    <citation type="submission" date="2015-09" db="EMBL/GenBank/DDBJ databases">
        <authorList>
            <consortium name="Swine Surveillance"/>
        </authorList>
    </citation>
    <scope>NUCLEOTIDE SEQUENCE [LARGE SCALE GENOMIC DNA]</scope>
    <source>
        <strain evidence="2 3">CECT 8399</strain>
    </source>
</reference>
<proteinExistence type="predicted"/>
<dbReference type="Proteomes" id="UP000051326">
    <property type="component" value="Unassembled WGS sequence"/>
</dbReference>
<dbReference type="Pfam" id="PF00656">
    <property type="entry name" value="Peptidase_C14"/>
    <property type="match status" value="1"/>
</dbReference>
<protein>
    <recommendedName>
        <fullName evidence="1">Caspase family p20 domain-containing protein</fullName>
    </recommendedName>
</protein>
<dbReference type="GO" id="GO:0004197">
    <property type="term" value="F:cysteine-type endopeptidase activity"/>
    <property type="evidence" value="ECO:0007669"/>
    <property type="project" value="InterPro"/>
</dbReference>
<dbReference type="EMBL" id="CYSR01000007">
    <property type="protein sequence ID" value="CUH98451.1"/>
    <property type="molecule type" value="Genomic_DNA"/>
</dbReference>
<dbReference type="InterPro" id="IPR029030">
    <property type="entry name" value="Caspase-like_dom_sf"/>
</dbReference>
<name>A0A0P1H677_9RHOB</name>
<dbReference type="InterPro" id="IPR052039">
    <property type="entry name" value="Caspase-related_regulators"/>
</dbReference>
<organism evidence="2 3">
    <name type="scientific">Leisingera aquaemixtae</name>
    <dbReference type="NCBI Taxonomy" id="1396826"/>
    <lineage>
        <taxon>Bacteria</taxon>
        <taxon>Pseudomonadati</taxon>
        <taxon>Pseudomonadota</taxon>
        <taxon>Alphaproteobacteria</taxon>
        <taxon>Rhodobacterales</taxon>
        <taxon>Roseobacteraceae</taxon>
        <taxon>Leisingera</taxon>
    </lineage>
</organism>
<dbReference type="RefSeq" id="WP_342027511.1">
    <property type="nucleotide sequence ID" value="NZ_CYSR01000007.1"/>
</dbReference>
<sequence>MRIFGMWIRLAVLAAAVLGLARAAWAEERLALVIGNSAYGSVQPLDNPGRDARLMAETLERLGFDVTLAVDAPQLEMKRAIARFGRKLRGAGEDATGLFYYAGHGVQSFGSNYLLPVDVALADAADLDLMAVEAQSVLRQMASARNRTNIVILDACRNNPFKAVADLNESGLAEMKAPTGTFLAYATAPGEVALDGEGGNSPFTEALAREILVPGAPVEQVFKQVRRAVLEQSGGGQTPWDTSSLVSDFTFAAAEPEAVMSAVEVEEAQIWRSVKASRDAMQIMLFLRGYGSGKYADEARALLASLMEEELHGGTGAAVAAAPAAPAEPAPAPAAAAADAETAMFQAAQGDGSKAAYEAYLMAYPEGRFAEMAAAEVAALAAGAGQDPQAGTEAPPAAAEDAPAAVALAETGPITFASPLDTDAAAISGLTLAEAVTRSPSFPPVDGLPESYWKDQSCSSCHQWTRERLCTQGNTYLSLNMQRSLGKQHPFGGALKQALKSWAAGGCQ</sequence>
<dbReference type="SUPFAM" id="SSF52129">
    <property type="entry name" value="Caspase-like"/>
    <property type="match status" value="1"/>
</dbReference>
<dbReference type="PROSITE" id="PS50208">
    <property type="entry name" value="CASPASE_P20"/>
    <property type="match status" value="1"/>
</dbReference>